<reference evidence="1 2" key="1">
    <citation type="submission" date="2019-02" db="EMBL/GenBank/DDBJ databases">
        <title>Deep-cultivation of Planctomycetes and their phenomic and genomic characterization uncovers novel biology.</title>
        <authorList>
            <person name="Wiegand S."/>
            <person name="Jogler M."/>
            <person name="Boedeker C."/>
            <person name="Pinto D."/>
            <person name="Vollmers J."/>
            <person name="Rivas-Marin E."/>
            <person name="Kohn T."/>
            <person name="Peeters S.H."/>
            <person name="Heuer A."/>
            <person name="Rast P."/>
            <person name="Oberbeckmann S."/>
            <person name="Bunk B."/>
            <person name="Jeske O."/>
            <person name="Meyerdierks A."/>
            <person name="Storesund J.E."/>
            <person name="Kallscheuer N."/>
            <person name="Luecker S."/>
            <person name="Lage O.M."/>
            <person name="Pohl T."/>
            <person name="Merkel B.J."/>
            <person name="Hornburger P."/>
            <person name="Mueller R.-W."/>
            <person name="Bruemmer F."/>
            <person name="Labrenz M."/>
            <person name="Spormann A.M."/>
            <person name="Op Den Camp H."/>
            <person name="Overmann J."/>
            <person name="Amann R."/>
            <person name="Jetten M.S.M."/>
            <person name="Mascher T."/>
            <person name="Medema M.H."/>
            <person name="Devos D.P."/>
            <person name="Kaster A.-K."/>
            <person name="Ovreas L."/>
            <person name="Rohde M."/>
            <person name="Galperin M.Y."/>
            <person name="Jogler C."/>
        </authorList>
    </citation>
    <scope>NUCLEOTIDE SEQUENCE [LARGE SCALE GENOMIC DNA]</scope>
    <source>
        <strain evidence="1 2">Poly51</strain>
    </source>
</reference>
<dbReference type="AlphaFoldDB" id="A0A5C6FJP5"/>
<name>A0A5C6FJP5_9BACT</name>
<gene>
    <name evidence="1" type="ORF">Poly51_02270</name>
</gene>
<evidence type="ECO:0000313" key="2">
    <source>
        <dbReference type="Proteomes" id="UP000318288"/>
    </source>
</evidence>
<protein>
    <submittedName>
        <fullName evidence="1">Uncharacterized protein</fullName>
    </submittedName>
</protein>
<dbReference type="Proteomes" id="UP000318288">
    <property type="component" value="Unassembled WGS sequence"/>
</dbReference>
<comment type="caution">
    <text evidence="1">The sequence shown here is derived from an EMBL/GenBank/DDBJ whole genome shotgun (WGS) entry which is preliminary data.</text>
</comment>
<keyword evidence="2" id="KW-1185">Reference proteome</keyword>
<dbReference type="EMBL" id="SJPW01000001">
    <property type="protein sequence ID" value="TWU59954.1"/>
    <property type="molecule type" value="Genomic_DNA"/>
</dbReference>
<proteinExistence type="predicted"/>
<accession>A0A5C6FJP5</accession>
<evidence type="ECO:0000313" key="1">
    <source>
        <dbReference type="EMBL" id="TWU59954.1"/>
    </source>
</evidence>
<sequence>MAANHAMNRSRGIVVSDNGKSIAATRLSRPLSDWVNEIVGLIVDNSIFIEEARRSLYGFLDCMLLRTIDYDVFLSRDADVEAVDVGYDVSTYGKKKPVHERLMFTDAVNLQEIMDHPNGDSHKTYQSGRGMAATTHGDAILSEAEDWCDAWWQDYTSNTLQDLDDLWEIFGEAGLTTPLDWYADLDGTLGDLRARCTD</sequence>
<organism evidence="1 2">
    <name type="scientific">Rubripirellula tenax</name>
    <dbReference type="NCBI Taxonomy" id="2528015"/>
    <lineage>
        <taxon>Bacteria</taxon>
        <taxon>Pseudomonadati</taxon>
        <taxon>Planctomycetota</taxon>
        <taxon>Planctomycetia</taxon>
        <taxon>Pirellulales</taxon>
        <taxon>Pirellulaceae</taxon>
        <taxon>Rubripirellula</taxon>
    </lineage>
</organism>